<accession>A0ABT8R0D3</accession>
<dbReference type="InterPro" id="IPR016181">
    <property type="entry name" value="Acyl_CoA_acyltransferase"/>
</dbReference>
<dbReference type="SUPFAM" id="SSF55729">
    <property type="entry name" value="Acyl-CoA N-acyltransferases (Nat)"/>
    <property type="match status" value="1"/>
</dbReference>
<name>A0ABT8R0D3_9BACT</name>
<dbReference type="InterPro" id="IPR000182">
    <property type="entry name" value="GNAT_dom"/>
</dbReference>
<dbReference type="PROSITE" id="PS51186">
    <property type="entry name" value="GNAT"/>
    <property type="match status" value="1"/>
</dbReference>
<dbReference type="Pfam" id="PF13302">
    <property type="entry name" value="Acetyltransf_3"/>
    <property type="match status" value="1"/>
</dbReference>
<dbReference type="EMBL" id="JAUKPO010000001">
    <property type="protein sequence ID" value="MDO1445136.1"/>
    <property type="molecule type" value="Genomic_DNA"/>
</dbReference>
<dbReference type="Proteomes" id="UP001168528">
    <property type="component" value="Unassembled WGS sequence"/>
</dbReference>
<protein>
    <submittedName>
        <fullName evidence="2">GNAT family protein</fullName>
        <ecNumber evidence="2">2.-.-.-</ecNumber>
    </submittedName>
</protein>
<gene>
    <name evidence="2" type="ORF">Q0590_02685</name>
</gene>
<organism evidence="2 3">
    <name type="scientific">Rhodocytophaga aerolata</name>
    <dbReference type="NCBI Taxonomy" id="455078"/>
    <lineage>
        <taxon>Bacteria</taxon>
        <taxon>Pseudomonadati</taxon>
        <taxon>Bacteroidota</taxon>
        <taxon>Cytophagia</taxon>
        <taxon>Cytophagales</taxon>
        <taxon>Rhodocytophagaceae</taxon>
        <taxon>Rhodocytophaga</taxon>
    </lineage>
</organism>
<evidence type="ECO:0000313" key="3">
    <source>
        <dbReference type="Proteomes" id="UP001168528"/>
    </source>
</evidence>
<evidence type="ECO:0000259" key="1">
    <source>
        <dbReference type="PROSITE" id="PS51186"/>
    </source>
</evidence>
<dbReference type="Gene3D" id="3.40.630.30">
    <property type="match status" value="1"/>
</dbReference>
<evidence type="ECO:0000313" key="2">
    <source>
        <dbReference type="EMBL" id="MDO1445136.1"/>
    </source>
</evidence>
<keyword evidence="3" id="KW-1185">Reference proteome</keyword>
<dbReference type="PANTHER" id="PTHR43415:SF3">
    <property type="entry name" value="GNAT-FAMILY ACETYLTRANSFERASE"/>
    <property type="match status" value="1"/>
</dbReference>
<dbReference type="GO" id="GO:0016740">
    <property type="term" value="F:transferase activity"/>
    <property type="evidence" value="ECO:0007669"/>
    <property type="project" value="UniProtKB-KW"/>
</dbReference>
<sequence>MVTSSESDLPTAYFIETERLAFRELNASDANERYYTWLNDPEINQYLENRYFPSTIESIRDYINSINASKANLFCAIILKEQNQHIGNIKLGPINWIHRYAEIGLLLGEKDCWGKGFATEAIKAIVNFGFKQLNLHKITAGCYETNIGSSKAFQKAGFSIEGMQKSQFFSQGKYVDGIRMGIINESQ</sequence>
<feature type="domain" description="N-acetyltransferase" evidence="1">
    <location>
        <begin position="30"/>
        <end position="185"/>
    </location>
</feature>
<dbReference type="RefSeq" id="WP_302035930.1">
    <property type="nucleotide sequence ID" value="NZ_JAUKPO010000001.1"/>
</dbReference>
<proteinExistence type="predicted"/>
<comment type="caution">
    <text evidence="2">The sequence shown here is derived from an EMBL/GenBank/DDBJ whole genome shotgun (WGS) entry which is preliminary data.</text>
</comment>
<keyword evidence="2" id="KW-0808">Transferase</keyword>
<dbReference type="PANTHER" id="PTHR43415">
    <property type="entry name" value="SPERMIDINE N(1)-ACETYLTRANSFERASE"/>
    <property type="match status" value="1"/>
</dbReference>
<dbReference type="EC" id="2.-.-.-" evidence="2"/>
<reference evidence="2" key="1">
    <citation type="submission" date="2023-07" db="EMBL/GenBank/DDBJ databases">
        <title>The genome sequence of Rhodocytophaga aerolata KACC 12507.</title>
        <authorList>
            <person name="Zhang X."/>
        </authorList>
    </citation>
    <scope>NUCLEOTIDE SEQUENCE</scope>
    <source>
        <strain evidence="2">KACC 12507</strain>
    </source>
</reference>